<keyword evidence="3" id="KW-1185">Reference proteome</keyword>
<evidence type="ECO:0000313" key="3">
    <source>
        <dbReference type="Proteomes" id="UP001297600"/>
    </source>
</evidence>
<comment type="caution">
    <text evidence="2">The sequence shown here is derived from an EMBL/GenBank/DDBJ whole genome shotgun (WGS) entry which is preliminary data.</text>
</comment>
<dbReference type="RefSeq" id="WP_237978102.1">
    <property type="nucleotide sequence ID" value="NZ_JAKNCT010000003.1"/>
</dbReference>
<gene>
    <name evidence="2" type="ORF">MAF45_03150</name>
</gene>
<dbReference type="Pfam" id="PF01609">
    <property type="entry name" value="DDE_Tnp_1"/>
    <property type="match status" value="1"/>
</dbReference>
<feature type="domain" description="Transposase IS4-like" evidence="1">
    <location>
        <begin position="175"/>
        <end position="473"/>
    </location>
</feature>
<dbReference type="InterPro" id="IPR002559">
    <property type="entry name" value="Transposase_11"/>
</dbReference>
<organism evidence="2 3">
    <name type="scientific">Mesosutterella porci</name>
    <dbReference type="NCBI Taxonomy" id="2915351"/>
    <lineage>
        <taxon>Bacteria</taxon>
        <taxon>Pseudomonadati</taxon>
        <taxon>Pseudomonadota</taxon>
        <taxon>Betaproteobacteria</taxon>
        <taxon>Burkholderiales</taxon>
        <taxon>Sutterellaceae</taxon>
        <taxon>Mesosutterella</taxon>
    </lineage>
</organism>
<accession>A0ABS9MPA5</accession>
<dbReference type="EMBL" id="JAKNCT010000003">
    <property type="protein sequence ID" value="MCG5030445.1"/>
    <property type="molecule type" value="Genomic_DNA"/>
</dbReference>
<reference evidence="2 3" key="1">
    <citation type="submission" date="2022-02" db="EMBL/GenBank/DDBJ databases">
        <title>Mesosutterella porci, a novel member of the family Sutterellaceae from pig feces.</title>
        <authorList>
            <person name="Wylensek D."/>
            <person name="Clavel T."/>
        </authorList>
    </citation>
    <scope>NUCLEOTIDE SEQUENCE [LARGE SCALE GENOMIC DNA]</scope>
    <source>
        <strain evidence="3">oilRF-744-wt-GAM-9</strain>
    </source>
</reference>
<protein>
    <submittedName>
        <fullName evidence="2">Transposase</fullName>
    </submittedName>
</protein>
<name>A0ABS9MPA5_9BURK</name>
<evidence type="ECO:0000313" key="2">
    <source>
        <dbReference type="EMBL" id="MCG5030445.1"/>
    </source>
</evidence>
<sequence length="567" mass="64840">MPRPFTGKIHIGTRRITRPNGDVYVYERQTQYDPQTRKTRTIKTTLLGILDPETGKIRSTRKKSIKKASSKTSRQCTGTADLLEWVSRQTGISDQLRMSFGEPAAQKIDTVARYLVATDGAPMPRIESWQINHPTPYAPGLSEDVYGKLFHDVGVHEDGQQKYFSQRAACLSTNPCIAFDSTTISTYSHNQTEARQGFNKDRDGVNTIKLLILYSTSDRQPIAFAKQPGNIPDVISIKNTLRQIKCLPLARPVVVTENGFCSQSNMAEFARSNMKFLTLIRSSVSWVREEIDAAREEVGRLEAVCSFDQKVSGVTRRRMHRLSVVRQRTRGGFAAGETEEFERRLYVHVFYNRDNIGRDEQNLIDDLLELKRTVEAGDPLSEAGRRKAEKFLICSRVGRGGALKVSFNEDAFRQARKYFGFFVLVSNEVKNADEALRMYREREKIEEMFDVQKNSLDGRRPRVWFPDSLKGRLFCQFVALGYHCFLTKAIDAVKEKLGREAASKTQSQLELERSLKRWLEVHSLVQILEWFDCVETTTVQTPRGAQRWSTESIRRDELLLEMLGITH</sequence>
<dbReference type="PANTHER" id="PTHR34614">
    <property type="match status" value="1"/>
</dbReference>
<evidence type="ECO:0000259" key="1">
    <source>
        <dbReference type="Pfam" id="PF01609"/>
    </source>
</evidence>
<dbReference type="PANTHER" id="PTHR34614:SF2">
    <property type="entry name" value="TRANSPOSASE IS4-LIKE DOMAIN-CONTAINING PROTEIN"/>
    <property type="match status" value="1"/>
</dbReference>
<dbReference type="Proteomes" id="UP001297600">
    <property type="component" value="Unassembled WGS sequence"/>
</dbReference>
<proteinExistence type="predicted"/>